<evidence type="ECO:0000313" key="1">
    <source>
        <dbReference type="EMBL" id="MFC6037540.1"/>
    </source>
</evidence>
<organism evidence="1 2">
    <name type="scientific">Hyphococcus aureus</name>
    <dbReference type="NCBI Taxonomy" id="2666033"/>
    <lineage>
        <taxon>Bacteria</taxon>
        <taxon>Pseudomonadati</taxon>
        <taxon>Pseudomonadota</taxon>
        <taxon>Alphaproteobacteria</taxon>
        <taxon>Parvularculales</taxon>
        <taxon>Parvularculaceae</taxon>
        <taxon>Hyphococcus</taxon>
    </lineage>
</organism>
<accession>A0ABW1KZP4</accession>
<dbReference type="Pfam" id="PF13801">
    <property type="entry name" value="Metal_resist"/>
    <property type="match status" value="1"/>
</dbReference>
<keyword evidence="2" id="KW-1185">Reference proteome</keyword>
<gene>
    <name evidence="1" type="ORF">ACFMB1_18440</name>
</gene>
<dbReference type="RefSeq" id="WP_379881070.1">
    <property type="nucleotide sequence ID" value="NZ_JBHPON010000003.1"/>
</dbReference>
<sequence length="147" mass="16839">MNLKFGPLLLTLALVAAAAAGGAWVGARLLQPQDYTHEDFHDRLFAELHLTDAQHELMEVLEHSHAEENGVLESRLADANRHLAILMESESAYSDDIDRAIEDFHTAMLEYQKTSVRHLYEMRDILNPEQQEIFDRHVAETLREYAN</sequence>
<dbReference type="Proteomes" id="UP001596116">
    <property type="component" value="Unassembled WGS sequence"/>
</dbReference>
<dbReference type="Gene3D" id="1.20.120.1490">
    <property type="match status" value="1"/>
</dbReference>
<dbReference type="InterPro" id="IPR025961">
    <property type="entry name" value="Metal_resist"/>
</dbReference>
<reference evidence="1 2" key="1">
    <citation type="submission" date="2024-09" db="EMBL/GenBank/DDBJ databases">
        <authorList>
            <person name="Zhang Z.-H."/>
        </authorList>
    </citation>
    <scope>NUCLEOTIDE SEQUENCE [LARGE SCALE GENOMIC DNA]</scope>
    <source>
        <strain evidence="1 2">HHTR114</strain>
    </source>
</reference>
<proteinExistence type="predicted"/>
<evidence type="ECO:0000313" key="2">
    <source>
        <dbReference type="Proteomes" id="UP001596116"/>
    </source>
</evidence>
<comment type="caution">
    <text evidence="1">The sequence shown here is derived from an EMBL/GenBank/DDBJ whole genome shotgun (WGS) entry which is preliminary data.</text>
</comment>
<name>A0ABW1KZP4_9PROT</name>
<protein>
    <submittedName>
        <fullName evidence="1">Spy/CpxP family protein refolding chaperone</fullName>
    </submittedName>
</protein>
<dbReference type="EMBL" id="JBHPON010000003">
    <property type="protein sequence ID" value="MFC6037540.1"/>
    <property type="molecule type" value="Genomic_DNA"/>
</dbReference>